<keyword evidence="2" id="KW-0560">Oxidoreductase</keyword>
<keyword evidence="1" id="KW-1133">Transmembrane helix</keyword>
<evidence type="ECO:0000256" key="1">
    <source>
        <dbReference type="SAM" id="Phobius"/>
    </source>
</evidence>
<name>A0A6S6SJ69_9BACT</name>
<keyword evidence="2" id="KW-0830">Ubiquinone</keyword>
<accession>A0A6S6SJ69</accession>
<protein>
    <submittedName>
        <fullName evidence="2">NADH-ubiquinone oxidoreductase chain E (EC)</fullName>
        <ecNumber evidence="2">1.6.5.3</ecNumber>
    </submittedName>
</protein>
<feature type="transmembrane region" description="Helical" evidence="1">
    <location>
        <begin position="6"/>
        <end position="26"/>
    </location>
</feature>
<sequence length="142" mass="15596">MLEIASQIILCLILAAILGFIIGYLLGRICSTSEKKNTTGVSIGSKPKFLLSPRRGGKDNLSKIKGIGVKIEGILNDLGIYHFDQIASWNKEETSWIDNNVAFPGRVQREQWVEQAKVLATGRETDFSKRVTAGEVSSSKKS</sequence>
<dbReference type="AlphaFoldDB" id="A0A6S6SJ69"/>
<reference evidence="2" key="1">
    <citation type="submission" date="2020-01" db="EMBL/GenBank/DDBJ databases">
        <authorList>
            <person name="Meier V. D."/>
            <person name="Meier V D."/>
        </authorList>
    </citation>
    <scope>NUCLEOTIDE SEQUENCE</scope>
    <source>
        <strain evidence="2">HLG_WM_MAG_12</strain>
    </source>
</reference>
<keyword evidence="1" id="KW-0812">Transmembrane</keyword>
<proteinExistence type="predicted"/>
<evidence type="ECO:0000313" key="2">
    <source>
        <dbReference type="EMBL" id="CAA6810168.1"/>
    </source>
</evidence>
<dbReference type="GO" id="GO:0016491">
    <property type="term" value="F:oxidoreductase activity"/>
    <property type="evidence" value="ECO:0007669"/>
    <property type="project" value="UniProtKB-KW"/>
</dbReference>
<gene>
    <name evidence="2" type="ORF">HELGO_WM5968</name>
</gene>
<organism evidence="2">
    <name type="scientific">uncultured Campylobacterales bacterium</name>
    <dbReference type="NCBI Taxonomy" id="352960"/>
    <lineage>
        <taxon>Bacteria</taxon>
        <taxon>Pseudomonadati</taxon>
        <taxon>Campylobacterota</taxon>
        <taxon>Epsilonproteobacteria</taxon>
        <taxon>Campylobacterales</taxon>
        <taxon>environmental samples</taxon>
    </lineage>
</organism>
<dbReference type="EMBL" id="CACVAW010000040">
    <property type="protein sequence ID" value="CAA6810168.1"/>
    <property type="molecule type" value="Genomic_DNA"/>
</dbReference>
<keyword evidence="1" id="KW-0472">Membrane</keyword>
<dbReference type="EC" id="1.6.5.3" evidence="2"/>